<proteinExistence type="inferred from homology"/>
<dbReference type="AlphaFoldDB" id="A0A6I9RF00"/>
<dbReference type="PROSITE" id="PS50096">
    <property type="entry name" value="IQ"/>
    <property type="match status" value="2"/>
</dbReference>
<dbReference type="PANTHER" id="PTHR32295:SF95">
    <property type="entry name" value="PROTEIN IQ-DOMAIN 6"/>
    <property type="match status" value="1"/>
</dbReference>
<reference evidence="9" key="1">
    <citation type="submission" date="2025-08" db="UniProtKB">
        <authorList>
            <consortium name="RefSeq"/>
        </authorList>
    </citation>
    <scope>IDENTIFICATION</scope>
</reference>
<keyword evidence="8" id="KW-1185">Reference proteome</keyword>
<dbReference type="GeneID" id="105047993"/>
<keyword evidence="3" id="KW-0677">Repeat</keyword>
<feature type="compositionally biased region" description="Basic and acidic residues" evidence="7">
    <location>
        <begin position="16"/>
        <end position="25"/>
    </location>
</feature>
<sequence>MGGSGKWIKSLISLKKQEKEDHEKIGGGGGRNKKWKKLWRSSSGDHLSLWRGSRGSSHRSATSEASDISSVTDAFSAAVAAVVRAPAKDFMAVRQEWAAIRIQTAFRGFLARRALRALKGLVRLQAIVRGRQVRKQAAVTLRCMQALVRVQARIRARRVRLSTEGQAVQKMIEAYRNKMDPLKEAEEGWCDSQGTLEEVRAKLQMRQEGAIKRERALAYALSSQQQSRSTLNGGSTQNVLNLKHHDFDKNNGNWSWLERWMAAKPWENRLMEQQARTDCSEVQSSKTCKDSYSEPGMVQIKKNHVTTRISAKPPPMLHNHRCRALSTPSPSIELHYDESSASSSSICTSTPLSGTTLLTSERTEDSKRSKPNYMNMTESVKAKQKACSTHTTTIQSLFSGEVPHHRKTLSNIDSKSCMDSDTSVFSTKLLDAMPRRNKKVIRPREKNYYFHEQPASEF</sequence>
<dbReference type="Proteomes" id="UP000504607">
    <property type="component" value="Chromosome 7"/>
</dbReference>
<comment type="subcellular location">
    <subcellularLocation>
        <location evidence="1">Cytoplasm</location>
    </subcellularLocation>
</comment>
<evidence type="ECO:0000313" key="8">
    <source>
        <dbReference type="Proteomes" id="UP000504607"/>
    </source>
</evidence>
<evidence type="ECO:0000256" key="3">
    <source>
        <dbReference type="ARBA" id="ARBA00022737"/>
    </source>
</evidence>
<accession>A0A6I9RF00</accession>
<keyword evidence="2" id="KW-0963">Cytoplasm</keyword>
<dbReference type="RefSeq" id="XP_010925464.1">
    <property type="nucleotide sequence ID" value="XM_010927162.3"/>
</dbReference>
<evidence type="ECO:0000256" key="1">
    <source>
        <dbReference type="ARBA" id="ARBA00004496"/>
    </source>
</evidence>
<protein>
    <submittedName>
        <fullName evidence="9">Protein IQ-DOMAIN 1 isoform X1</fullName>
    </submittedName>
</protein>
<evidence type="ECO:0000256" key="5">
    <source>
        <dbReference type="ARBA" id="ARBA00024341"/>
    </source>
</evidence>
<dbReference type="CDD" id="cd23767">
    <property type="entry name" value="IQCD"/>
    <property type="match status" value="1"/>
</dbReference>
<dbReference type="OrthoDB" id="671489at2759"/>
<gene>
    <name evidence="9" type="primary">LOC105047993</name>
</gene>
<evidence type="ECO:0000313" key="9">
    <source>
        <dbReference type="RefSeq" id="XP_010925464.1"/>
    </source>
</evidence>
<feature type="region of interest" description="Disordered" evidence="7">
    <location>
        <begin position="16"/>
        <end position="37"/>
    </location>
</feature>
<dbReference type="GO" id="GO:0005516">
    <property type="term" value="F:calmodulin binding"/>
    <property type="evidence" value="ECO:0007669"/>
    <property type="project" value="UniProtKB-KW"/>
</dbReference>
<evidence type="ECO:0000256" key="2">
    <source>
        <dbReference type="ARBA" id="ARBA00022490"/>
    </source>
</evidence>
<evidence type="ECO:0000256" key="4">
    <source>
        <dbReference type="ARBA" id="ARBA00022860"/>
    </source>
</evidence>
<name>A0A6I9RF00_ELAGV</name>
<comment type="similarity">
    <text evidence="5">Belongs to the IQD family.</text>
</comment>
<dbReference type="Pfam" id="PF00612">
    <property type="entry name" value="IQ"/>
    <property type="match status" value="1"/>
</dbReference>
<dbReference type="GO" id="GO:0005737">
    <property type="term" value="C:cytoplasm"/>
    <property type="evidence" value="ECO:0007669"/>
    <property type="project" value="UniProtKB-SubCell"/>
</dbReference>
<evidence type="ECO:0000256" key="6">
    <source>
        <dbReference type="ARBA" id="ARBA00024378"/>
    </source>
</evidence>
<dbReference type="PANTHER" id="PTHR32295">
    <property type="entry name" value="IQ-DOMAIN 5-RELATED"/>
    <property type="match status" value="1"/>
</dbReference>
<organism evidence="8 9">
    <name type="scientific">Elaeis guineensis var. tenera</name>
    <name type="common">Oil palm</name>
    <dbReference type="NCBI Taxonomy" id="51953"/>
    <lineage>
        <taxon>Eukaryota</taxon>
        <taxon>Viridiplantae</taxon>
        <taxon>Streptophyta</taxon>
        <taxon>Embryophyta</taxon>
        <taxon>Tracheophyta</taxon>
        <taxon>Spermatophyta</taxon>
        <taxon>Magnoliopsida</taxon>
        <taxon>Liliopsida</taxon>
        <taxon>Arecaceae</taxon>
        <taxon>Arecoideae</taxon>
        <taxon>Cocoseae</taxon>
        <taxon>Elaeidinae</taxon>
        <taxon>Elaeis</taxon>
    </lineage>
</organism>
<dbReference type="KEGG" id="egu:105047993"/>
<dbReference type="InParanoid" id="A0A6I9RF00"/>
<dbReference type="InterPro" id="IPR000048">
    <property type="entry name" value="IQ_motif_EF-hand-BS"/>
</dbReference>
<keyword evidence="4" id="KW-0112">Calmodulin-binding</keyword>
<evidence type="ECO:0000256" key="7">
    <source>
        <dbReference type="SAM" id="MobiDB-lite"/>
    </source>
</evidence>
<dbReference type="FunFam" id="1.20.5.190:FF:000062">
    <property type="entry name" value="IQ-domain 11"/>
    <property type="match status" value="1"/>
</dbReference>
<comment type="subunit">
    <text evidence="6">Binds to multiple calmodulin (CaM) in the presence of Ca(2+) and CaM-like proteins.</text>
</comment>